<reference evidence="18 19" key="1">
    <citation type="submission" date="2018-08" db="EMBL/GenBank/DDBJ databases">
        <title>Genomic Encyclopedia of Archaeal and Bacterial Type Strains, Phase II (KMG-II): from individual species to whole genera.</title>
        <authorList>
            <person name="Goeker M."/>
        </authorList>
    </citation>
    <scope>NUCLEOTIDE SEQUENCE [LARGE SCALE GENOMIC DNA]</scope>
    <source>
        <strain evidence="18 19">DSM 5002</strain>
    </source>
</reference>
<name>A0A397Q4G1_9HYPH</name>
<dbReference type="InterPro" id="IPR044901">
    <property type="entry name" value="Trehalose_TreZ_E-set_sf"/>
</dbReference>
<accession>A0A397Q4G1</accession>
<dbReference type="Pfam" id="PF11941">
    <property type="entry name" value="DUF3459"/>
    <property type="match status" value="1"/>
</dbReference>
<dbReference type="CDD" id="cd11325">
    <property type="entry name" value="AmyAc_GTHase"/>
    <property type="match status" value="1"/>
</dbReference>
<keyword evidence="9 14" id="KW-0326">Glycosidase</keyword>
<dbReference type="SUPFAM" id="SSF81296">
    <property type="entry name" value="E set domains"/>
    <property type="match status" value="1"/>
</dbReference>
<dbReference type="Proteomes" id="UP000266273">
    <property type="component" value="Unassembled WGS sequence"/>
</dbReference>
<feature type="site" description="Transition state stabilizer" evidence="16">
    <location>
        <position position="396"/>
    </location>
</feature>
<dbReference type="PANTHER" id="PTHR43651:SF11">
    <property type="entry name" value="MALTO-OLIGOSYLTREHALOSE TREHALOHYDROLASE"/>
    <property type="match status" value="1"/>
</dbReference>
<evidence type="ECO:0000256" key="1">
    <source>
        <dbReference type="ARBA" id="ARBA00004496"/>
    </source>
</evidence>
<keyword evidence="8" id="KW-0119">Carbohydrate metabolism</keyword>
<evidence type="ECO:0000256" key="13">
    <source>
        <dbReference type="NCBIfam" id="TIGR02402"/>
    </source>
</evidence>
<keyword evidence="6" id="KW-0963">Cytoplasm</keyword>
<evidence type="ECO:0000256" key="5">
    <source>
        <dbReference type="ARBA" id="ARBA00015938"/>
    </source>
</evidence>
<comment type="catalytic activity">
    <reaction evidence="12 14">
        <text>hydrolysis of (1-&gt;4)-alpha-D-glucosidic linkage in 4-alpha-D-[(1-&gt;4)-alpha-D-glucanosyl]n trehalose to yield trehalose and (1-&gt;4)-alpha-D-glucan.</text>
        <dbReference type="EC" id="3.2.1.141"/>
    </reaction>
</comment>
<dbReference type="Gene3D" id="3.20.20.80">
    <property type="entry name" value="Glycosidases"/>
    <property type="match status" value="1"/>
</dbReference>
<feature type="active site" description="Nucleophile" evidence="15">
    <location>
        <position position="264"/>
    </location>
</feature>
<dbReference type="InterPro" id="IPR006047">
    <property type="entry name" value="GH13_cat_dom"/>
</dbReference>
<dbReference type="SMART" id="SM00642">
    <property type="entry name" value="Aamy"/>
    <property type="match status" value="1"/>
</dbReference>
<evidence type="ECO:0000259" key="17">
    <source>
        <dbReference type="SMART" id="SM00642"/>
    </source>
</evidence>
<dbReference type="PIRSF" id="PIRSF006337">
    <property type="entry name" value="Trehalose_TreZ"/>
    <property type="match status" value="1"/>
</dbReference>
<evidence type="ECO:0000256" key="12">
    <source>
        <dbReference type="ARBA" id="ARBA00034013"/>
    </source>
</evidence>
<evidence type="ECO:0000256" key="11">
    <source>
        <dbReference type="ARBA" id="ARBA00033284"/>
    </source>
</evidence>
<dbReference type="InterPro" id="IPR017853">
    <property type="entry name" value="GH"/>
</dbReference>
<dbReference type="GO" id="GO:0005992">
    <property type="term" value="P:trehalose biosynthetic process"/>
    <property type="evidence" value="ECO:0007669"/>
    <property type="project" value="UniProtKB-UniRule"/>
</dbReference>
<evidence type="ECO:0000256" key="6">
    <source>
        <dbReference type="ARBA" id="ARBA00022490"/>
    </source>
</evidence>
<comment type="subcellular location">
    <subcellularLocation>
        <location evidence="1 15">Cytoplasm</location>
    </subcellularLocation>
</comment>
<proteinExistence type="inferred from homology"/>
<comment type="similarity">
    <text evidence="3 14">Belongs to the glycosyl hydrolase 13 family.</text>
</comment>
<evidence type="ECO:0000256" key="4">
    <source>
        <dbReference type="ARBA" id="ARBA00012268"/>
    </source>
</evidence>
<dbReference type="Gene3D" id="2.60.40.10">
    <property type="entry name" value="Immunoglobulins"/>
    <property type="match status" value="1"/>
</dbReference>
<dbReference type="EMBL" id="QXDF01000001">
    <property type="protein sequence ID" value="RIA55948.1"/>
    <property type="molecule type" value="Genomic_DNA"/>
</dbReference>
<keyword evidence="19" id="KW-1185">Reference proteome</keyword>
<dbReference type="Gene3D" id="1.10.10.760">
    <property type="entry name" value="E-set domains of sugar-utilizing enzymes"/>
    <property type="match status" value="1"/>
</dbReference>
<protein>
    <recommendedName>
        <fullName evidence="5 13">Malto-oligosyltrehalose trehalohydrolase</fullName>
        <shortName evidence="14">MTHase</shortName>
        <ecNumber evidence="4 13">3.2.1.141</ecNumber>
    </recommendedName>
    <alternativeName>
        <fullName evidence="11 14">4-alpha-D-((1-&gt;4)-alpha-D-glucano)trehalose trehalohydrolase</fullName>
    </alternativeName>
    <alternativeName>
        <fullName evidence="10 14">Maltooligosyl trehalose trehalohydrolase</fullName>
    </alternativeName>
</protein>
<dbReference type="AlphaFoldDB" id="A0A397Q4G1"/>
<dbReference type="RefSeq" id="WP_119060789.1">
    <property type="nucleotide sequence ID" value="NZ_QXDF01000001.1"/>
</dbReference>
<dbReference type="NCBIfam" id="TIGR02402">
    <property type="entry name" value="trehalose_TreZ"/>
    <property type="match status" value="1"/>
</dbReference>
<dbReference type="CDD" id="cd02853">
    <property type="entry name" value="E_set_MTHase_like_N"/>
    <property type="match status" value="1"/>
</dbReference>
<evidence type="ECO:0000256" key="14">
    <source>
        <dbReference type="PIRNR" id="PIRNR006337"/>
    </source>
</evidence>
<evidence type="ECO:0000256" key="2">
    <source>
        <dbReference type="ARBA" id="ARBA00005199"/>
    </source>
</evidence>
<dbReference type="InterPro" id="IPR013783">
    <property type="entry name" value="Ig-like_fold"/>
</dbReference>
<gene>
    <name evidence="18" type="ORF">BXY53_1035</name>
</gene>
<evidence type="ECO:0000313" key="19">
    <source>
        <dbReference type="Proteomes" id="UP000266273"/>
    </source>
</evidence>
<dbReference type="GO" id="GO:0033942">
    <property type="term" value="F:4-alpha-D-(1-&gt;4)-alpha-D-glucanotrehalose trehalohydrolase activity"/>
    <property type="evidence" value="ECO:0007669"/>
    <property type="project" value="UniProtKB-EC"/>
</dbReference>
<dbReference type="SUPFAM" id="SSF51445">
    <property type="entry name" value="(Trans)glycosidases"/>
    <property type="match status" value="1"/>
</dbReference>
<comment type="caution">
    <text evidence="18">The sequence shown here is derived from an EMBL/GenBank/DDBJ whole genome shotgun (WGS) entry which is preliminary data.</text>
</comment>
<dbReference type="OrthoDB" id="9800174at2"/>
<feature type="domain" description="Glycosyl hydrolase family 13 catalytic" evidence="17">
    <location>
        <begin position="120"/>
        <end position="467"/>
    </location>
</feature>
<organism evidence="18 19">
    <name type="scientific">Dichotomicrobium thermohalophilum</name>
    <dbReference type="NCBI Taxonomy" id="933063"/>
    <lineage>
        <taxon>Bacteria</taxon>
        <taxon>Pseudomonadati</taxon>
        <taxon>Pseudomonadota</taxon>
        <taxon>Alphaproteobacteria</taxon>
        <taxon>Hyphomicrobiales</taxon>
        <taxon>Hyphomicrobiaceae</taxon>
        <taxon>Dichotomicrobium</taxon>
    </lineage>
</organism>
<evidence type="ECO:0000256" key="9">
    <source>
        <dbReference type="ARBA" id="ARBA00023295"/>
    </source>
</evidence>
<dbReference type="UniPathway" id="UPA00299"/>
<evidence type="ECO:0000256" key="15">
    <source>
        <dbReference type="PIRSR" id="PIRSR006337-1"/>
    </source>
</evidence>
<dbReference type="InterPro" id="IPR012768">
    <property type="entry name" value="Trehalose_TreZ"/>
</dbReference>
<evidence type="ECO:0000313" key="18">
    <source>
        <dbReference type="EMBL" id="RIA55948.1"/>
    </source>
</evidence>
<evidence type="ECO:0000256" key="16">
    <source>
        <dbReference type="PIRSR" id="PIRSR006337-3"/>
    </source>
</evidence>
<dbReference type="EC" id="3.2.1.141" evidence="4 13"/>
<dbReference type="InterPro" id="IPR014756">
    <property type="entry name" value="Ig_E-set"/>
</dbReference>
<evidence type="ECO:0000256" key="7">
    <source>
        <dbReference type="ARBA" id="ARBA00022801"/>
    </source>
</evidence>
<evidence type="ECO:0000256" key="3">
    <source>
        <dbReference type="ARBA" id="ARBA00008061"/>
    </source>
</evidence>
<evidence type="ECO:0000256" key="10">
    <source>
        <dbReference type="ARBA" id="ARBA00032057"/>
    </source>
</evidence>
<evidence type="ECO:0000256" key="8">
    <source>
        <dbReference type="ARBA" id="ARBA00023277"/>
    </source>
</evidence>
<dbReference type="PANTHER" id="PTHR43651">
    <property type="entry name" value="1,4-ALPHA-GLUCAN-BRANCHING ENZYME"/>
    <property type="match status" value="1"/>
</dbReference>
<dbReference type="InterPro" id="IPR022567">
    <property type="entry name" value="DUF3459"/>
</dbReference>
<sequence length="609" mass="68174">MSHSFAFARHWGAEPLADGRARFRLWAPGQGIVALIADDTGAKREMQPKDDGWFEITTDAVPLDSGYWFELEDGTRVPDPAARAQMDDVHGPSRLIDPRAYSWLVPDWTGRPWHEAVIYELHTGTFTEDGTFAGVEARLDYLADLGVTAVELMPVAQFSGARGWGYDGVLPYAPHPVYGGPDALKRLVDAAHARGLMVLLDVVYNHFGPDGNYLHLYAPQFFNPKRQTPWGAAIDYTQPAVRQFIIDNALYWLEEYRFDGLRLDAIDQIHDPSKPTIIEALAAEVRARITDRHVHLTTEDSRNLVDLFEREEGCPKLYTAEWNDDWHHVAHTLATGESEGYYMDYPPDSAAQMTRALATGYVYQGERSTFLHDAPRGEPSAHLPPVAFIDFLQNHDQIGNRAFGERLSTLAAPEAIAALTAILLLSPHIPLLYMGEEWGETRPFLFFTDFHGELGDAVREGRRNEFKRWKSFQDAHHRAEIPDPNAVETFDKSKLDWDKRDAPEHRARLAYTRDLLALRQREIAPRLDSVGGHAATRQETDGRCLHVAWRLGDGSELSVTANLGGAPTPFAATPSGRRLFAQPEGAADALREGHLPPWSAIFHLAEGTP</sequence>
<feature type="active site" description="Proton donor" evidence="15">
    <location>
        <position position="299"/>
    </location>
</feature>
<dbReference type="GO" id="GO:0005737">
    <property type="term" value="C:cytoplasm"/>
    <property type="evidence" value="ECO:0007669"/>
    <property type="project" value="UniProtKB-SubCell"/>
</dbReference>
<dbReference type="Pfam" id="PF00128">
    <property type="entry name" value="Alpha-amylase"/>
    <property type="match status" value="2"/>
</dbReference>
<comment type="pathway">
    <text evidence="2 14">Glycan biosynthesis; trehalose biosynthesis.</text>
</comment>
<keyword evidence="7 14" id="KW-0378">Hydrolase</keyword>